<evidence type="ECO:0000259" key="6">
    <source>
        <dbReference type="Pfam" id="PF25062"/>
    </source>
</evidence>
<feature type="repeat" description="TPR" evidence="4">
    <location>
        <begin position="337"/>
        <end position="370"/>
    </location>
</feature>
<dbReference type="Proteomes" id="UP000215902">
    <property type="component" value="Unassembled WGS sequence"/>
</dbReference>
<evidence type="ECO:0000256" key="1">
    <source>
        <dbReference type="ARBA" id="ARBA00010935"/>
    </source>
</evidence>
<dbReference type="STRING" id="282301.A0A267F3C6"/>
<comment type="similarity">
    <text evidence="1">Belongs to the TTC21 family.</text>
</comment>
<evidence type="ECO:0000259" key="7">
    <source>
        <dbReference type="Pfam" id="PF25063"/>
    </source>
</evidence>
<accession>A0A267F3C6</accession>
<keyword evidence="11" id="KW-1185">Reference proteome</keyword>
<feature type="domain" description="Tetratricopeptide repeat protein 21A/21B fourth ARM" evidence="9">
    <location>
        <begin position="781"/>
        <end position="926"/>
    </location>
</feature>
<dbReference type="Pfam" id="PF25062">
    <property type="entry name" value="ARM_TT21_N"/>
    <property type="match status" value="1"/>
</dbReference>
<evidence type="ECO:0000256" key="2">
    <source>
        <dbReference type="ARBA" id="ARBA00022737"/>
    </source>
</evidence>
<dbReference type="Pfam" id="PF25060">
    <property type="entry name" value="ARM_TT21_2nd"/>
    <property type="match status" value="1"/>
</dbReference>
<dbReference type="InterPro" id="IPR056832">
    <property type="entry name" value="ARM_TT21_2nd"/>
</dbReference>
<feature type="domain" description="Tetratricopeptide repeat protein 21A/21B second ARM" evidence="5">
    <location>
        <begin position="283"/>
        <end position="555"/>
    </location>
</feature>
<dbReference type="SMART" id="SM00028">
    <property type="entry name" value="TPR"/>
    <property type="match status" value="11"/>
</dbReference>
<dbReference type="InterPro" id="IPR011990">
    <property type="entry name" value="TPR-like_helical_dom_sf"/>
</dbReference>
<dbReference type="Pfam" id="PF25064">
    <property type="entry name" value="ARM_TT21_5th"/>
    <property type="match status" value="1"/>
</dbReference>
<evidence type="ECO:0000259" key="9">
    <source>
        <dbReference type="Pfam" id="PF25068"/>
    </source>
</evidence>
<feature type="domain" description="Tetratricopeptide repeat protein 21A/21B C-terminal ARM" evidence="7">
    <location>
        <begin position="1104"/>
        <end position="1318"/>
    </location>
</feature>
<dbReference type="FunFam" id="1.25.40.10:FF:000377">
    <property type="entry name" value="Tetratricopeptide repeat domain 21B"/>
    <property type="match status" value="1"/>
</dbReference>
<dbReference type="Pfam" id="PF25068">
    <property type="entry name" value="ARM_TT21_4th"/>
    <property type="match status" value="1"/>
</dbReference>
<evidence type="ECO:0000259" key="5">
    <source>
        <dbReference type="Pfam" id="PF25060"/>
    </source>
</evidence>
<keyword evidence="3 4" id="KW-0802">TPR repeat</keyword>
<sequence length="1323" mass="148362">SPSNRTATMSEADREFFSLAFYYFRERYWRHVITACQDAGRRYGPADPLVKLWESCALIEEDRVQEALRELESLRSKPDMNVAALLSMAHAHRKSRQPDLQAIKECESAMREERKRAGERGLLYGGLVVVLQDRHDKAKEYIDRLLKMSPGCVEGQALRGWADLHSKDEAVRKSAGASFDKAVEASNGRFPDALLGKAKSLEARRNFSAALEVVNQLIVAFPRFLPGLIEKMRVQLELQDWDQMLDTASRCLDSDPSCIPAMEFQLLNLLCREGSYTQATSSVSDLLQAMDRYEPKNVYQYSRLASLFSRVAIRQPTILQQTGYLQERALALDKDNAEQITRMGHQLLMQAKVRDAIKTFRRALDQDESSVTALQGIIRCQLAEDLLQEAASQLDFLKEVQSSLGSTGDLSFLLAVLARKRGAPPNKMLAHLDDAIQQHFASFKGLALGPDYYHSLNPDFLIQLVHEYLVHAPQKPSAAGGGQVIDPVLRRCTQLLDPLTRAMPGLLEALYQMAKIRYLLGDNESALAKLETCIDNDPAFSAAFLLKAQILVHQGNLRLAEQALDNALSHNFEVRESPLYHLTLARVLKGQKRLDEAIQSLQAAVKLISSAQQAAAKKGAQQQQQQQSQQSQQMTSADRLSVYLELAEVYRLADRPHEATKVLQDAQNDFAGSPEEVRVTISNADLALQRGDIEMALGTLRTVTPDQAYFTEARKRMADIYLQHRKDKRLYAACYRELAEKMQTPETDLLLADAYMAIQEPEKAIEIYESVLKRNSRDAALATKMGQALVKCHSYKKAVTYYEHALKSGQTFLRFDLAQLLLRLKQYDKAEKTLAPAEETSSEDPVLAAKLLHLRSQVFVQQGRTQEAAEALNSAKTLLTKALRRGVENADEEQLRQLKERIHLEAARLARDRADLDSAKQLYADAGPTGGLELVRLLMSQDDLDTAQQHAMRLVAKNPEDDQAVFLLAELLCQQGDLQQAAYHYRQLLESRPDNYPAVARLIDVLRRLGRLEEAAPFVLAQSARARVDGGFCYCRGLYEWHCGNAGEALRQLNRARLDSDFQQEAVFCMVEICINPDNNTLGGELFDSGDMPAGDAESMGLRTAERLLHELKPRSGPGGNAARLRVEYLKAMVLVAGKQKAGADKAVQIFNQMLSQDKLYVPAIYGLAAAHMVAKNSAKARSTLKPLVTVTWSLEFADELEKGWLLLADMSVQSGGSRSEGAQELLAKVLQHNKACYKAYEYLGFLMEKEQNYKDAARNYELAWRYSNQTNPAIGFKLAFNYLKSKKLVEAVDICHVVLKNHPTYPKIKKEILDKARQQIRA</sequence>
<evidence type="ECO:0008006" key="12">
    <source>
        <dbReference type="Google" id="ProtNLM"/>
    </source>
</evidence>
<proteinExistence type="inferred from homology"/>
<evidence type="ECO:0000313" key="10">
    <source>
        <dbReference type="EMBL" id="PAA67657.1"/>
    </source>
</evidence>
<dbReference type="Pfam" id="PF25063">
    <property type="entry name" value="ARM_TT21_C"/>
    <property type="match status" value="1"/>
</dbReference>
<protein>
    <recommendedName>
        <fullName evidence="12">TPR_REGION domain-containing protein</fullName>
    </recommendedName>
</protein>
<feature type="repeat" description="TPR" evidence="4">
    <location>
        <begin position="962"/>
        <end position="995"/>
    </location>
</feature>
<dbReference type="InterPro" id="IPR056834">
    <property type="entry name" value="ARM_TT21_C"/>
</dbReference>
<dbReference type="InterPro" id="IPR056835">
    <property type="entry name" value="ARM_TT21_5th"/>
</dbReference>
<dbReference type="InterPro" id="IPR019734">
    <property type="entry name" value="TPR_rpt"/>
</dbReference>
<dbReference type="InterPro" id="IPR056833">
    <property type="entry name" value="ARM_TT21_N"/>
</dbReference>
<feature type="domain" description="Tetratricopeptide repeat protein 21A/21B N-terminal ARM repeat" evidence="6">
    <location>
        <begin position="21"/>
        <end position="245"/>
    </location>
</feature>
<name>A0A267F3C6_9PLAT</name>
<evidence type="ECO:0000256" key="3">
    <source>
        <dbReference type="ARBA" id="ARBA00022803"/>
    </source>
</evidence>
<feature type="non-terminal residue" evidence="10">
    <location>
        <position position="1"/>
    </location>
</feature>
<dbReference type="PANTHER" id="PTHR14699">
    <property type="entry name" value="STI2 PROTEIN-RELATED"/>
    <property type="match status" value="1"/>
</dbReference>
<dbReference type="FunFam" id="1.25.40.10:FF:000197">
    <property type="entry name" value="Tetratricopeptide repeat domain 21B"/>
    <property type="match status" value="1"/>
</dbReference>
<keyword evidence="2" id="KW-0677">Repeat</keyword>
<dbReference type="Gene3D" id="1.25.40.10">
    <property type="entry name" value="Tetratricopeptide repeat domain"/>
    <property type="match status" value="6"/>
</dbReference>
<dbReference type="OrthoDB" id="10259630at2759"/>
<gene>
    <name evidence="10" type="ORF">BOX15_Mlig026721g2</name>
</gene>
<reference evidence="10 11" key="1">
    <citation type="submission" date="2017-06" db="EMBL/GenBank/DDBJ databases">
        <title>A platform for efficient transgenesis in Macrostomum lignano, a flatworm model organism for stem cell research.</title>
        <authorList>
            <person name="Berezikov E."/>
        </authorList>
    </citation>
    <scope>NUCLEOTIDE SEQUENCE [LARGE SCALE GENOMIC DNA]</scope>
    <source>
        <strain evidence="10">DV1</strain>
        <tissue evidence="10">Whole organism</tissue>
    </source>
</reference>
<dbReference type="PROSITE" id="PS50005">
    <property type="entry name" value="TPR"/>
    <property type="match status" value="2"/>
</dbReference>
<evidence type="ECO:0000313" key="11">
    <source>
        <dbReference type="Proteomes" id="UP000215902"/>
    </source>
</evidence>
<organism evidence="10 11">
    <name type="scientific">Macrostomum lignano</name>
    <dbReference type="NCBI Taxonomy" id="282301"/>
    <lineage>
        <taxon>Eukaryota</taxon>
        <taxon>Metazoa</taxon>
        <taxon>Spiralia</taxon>
        <taxon>Lophotrochozoa</taxon>
        <taxon>Platyhelminthes</taxon>
        <taxon>Rhabditophora</taxon>
        <taxon>Macrostomorpha</taxon>
        <taxon>Macrostomida</taxon>
        <taxon>Macrostomidae</taxon>
        <taxon>Macrostomum</taxon>
    </lineage>
</organism>
<feature type="domain" description="Tetratricopeptide repeat protein 21A/21B fifth ARM repeats" evidence="8">
    <location>
        <begin position="963"/>
        <end position="1075"/>
    </location>
</feature>
<dbReference type="Pfam" id="PF13174">
    <property type="entry name" value="TPR_6"/>
    <property type="match status" value="1"/>
</dbReference>
<dbReference type="InterPro" id="IPR056836">
    <property type="entry name" value="ARM_TT21_4th"/>
</dbReference>
<dbReference type="InterPro" id="IPR040364">
    <property type="entry name" value="TTC21A/TTC21B"/>
</dbReference>
<evidence type="ECO:0000256" key="4">
    <source>
        <dbReference type="PROSITE-ProRule" id="PRU00339"/>
    </source>
</evidence>
<dbReference type="Pfam" id="PF25058">
    <property type="entry name" value="ARM_TT21"/>
    <property type="match status" value="1"/>
</dbReference>
<dbReference type="GO" id="GO:0030991">
    <property type="term" value="C:intraciliary transport particle A"/>
    <property type="evidence" value="ECO:0007669"/>
    <property type="project" value="TreeGrafter"/>
</dbReference>
<dbReference type="PANTHER" id="PTHR14699:SF0">
    <property type="entry name" value="TETRATRICOPEPTIDE REPEAT PROTEIN 21 HOMOLOG"/>
    <property type="match status" value="1"/>
</dbReference>
<dbReference type="GO" id="GO:0061512">
    <property type="term" value="P:protein localization to cilium"/>
    <property type="evidence" value="ECO:0007669"/>
    <property type="project" value="TreeGrafter"/>
</dbReference>
<dbReference type="EMBL" id="NIVC01001464">
    <property type="protein sequence ID" value="PAA67657.1"/>
    <property type="molecule type" value="Genomic_DNA"/>
</dbReference>
<evidence type="ECO:0000259" key="8">
    <source>
        <dbReference type="Pfam" id="PF25064"/>
    </source>
</evidence>
<dbReference type="GO" id="GO:0035721">
    <property type="term" value="P:intraciliary retrograde transport"/>
    <property type="evidence" value="ECO:0007669"/>
    <property type="project" value="TreeGrafter"/>
</dbReference>
<comment type="caution">
    <text evidence="10">The sequence shown here is derived from an EMBL/GenBank/DDBJ whole genome shotgun (WGS) entry which is preliminary data.</text>
</comment>
<dbReference type="SUPFAM" id="SSF48452">
    <property type="entry name" value="TPR-like"/>
    <property type="match status" value="5"/>
</dbReference>
<dbReference type="GO" id="GO:0005929">
    <property type="term" value="C:cilium"/>
    <property type="evidence" value="ECO:0007669"/>
    <property type="project" value="GOC"/>
</dbReference>